<keyword evidence="3 5" id="KW-1133">Transmembrane helix</keyword>
<feature type="transmembrane region" description="Helical" evidence="5">
    <location>
        <begin position="35"/>
        <end position="57"/>
    </location>
</feature>
<dbReference type="AlphaFoldDB" id="A0A6J7TMZ1"/>
<dbReference type="SUPFAM" id="SSF161098">
    <property type="entry name" value="MetI-like"/>
    <property type="match status" value="2"/>
</dbReference>
<feature type="transmembrane region" description="Helical" evidence="5">
    <location>
        <begin position="400"/>
        <end position="420"/>
    </location>
</feature>
<dbReference type="PANTHER" id="PTHR43496">
    <property type="entry name" value="PROTEIN LPLB"/>
    <property type="match status" value="1"/>
</dbReference>
<feature type="transmembrane region" description="Helical" evidence="5">
    <location>
        <begin position="160"/>
        <end position="180"/>
    </location>
</feature>
<evidence type="ECO:0000313" key="8">
    <source>
        <dbReference type="EMBL" id="CAB4823607.1"/>
    </source>
</evidence>
<keyword evidence="4 5" id="KW-0472">Membrane</keyword>
<organism evidence="9">
    <name type="scientific">freshwater metagenome</name>
    <dbReference type="NCBI Taxonomy" id="449393"/>
    <lineage>
        <taxon>unclassified sequences</taxon>
        <taxon>metagenomes</taxon>
        <taxon>ecological metagenomes</taxon>
    </lineage>
</organism>
<protein>
    <submittedName>
        <fullName evidence="9">Unannotated protein</fullName>
    </submittedName>
</protein>
<reference evidence="9" key="1">
    <citation type="submission" date="2020-05" db="EMBL/GenBank/DDBJ databases">
        <authorList>
            <person name="Chiriac C."/>
            <person name="Salcher M."/>
            <person name="Ghai R."/>
            <person name="Kavagutti S V."/>
        </authorList>
    </citation>
    <scope>NUCLEOTIDE SEQUENCE</scope>
</reference>
<evidence type="ECO:0000313" key="7">
    <source>
        <dbReference type="EMBL" id="CAB4749761.1"/>
    </source>
</evidence>
<dbReference type="CDD" id="cd06261">
    <property type="entry name" value="TM_PBP2"/>
    <property type="match status" value="2"/>
</dbReference>
<feature type="transmembrane region" description="Helical" evidence="5">
    <location>
        <begin position="502"/>
        <end position="525"/>
    </location>
</feature>
<sequence length="583" mass="62710">MDITNQLATKPALQAKSRQAKGGQAKQKLDLLTKIIMLVTITLLLLMIILPLANILVRSSESTGIEVFKNLLTNPVTRKIFQNTVVIGLSVGALGTLIGFLLAYAQTRLQFRGKKLLHVICLVPLISPPFAFATAVIVLFGRSGMITNDLLGMRPTLYGYPGLLIVLTTSFFPVAYMNLLGMMKNLDPSLDEAAASLGSSRFRVFRKITFPMLIPGIASSFLLLFVEAIADLANPLVIGGDFTVLSSRAYIAINGEYDVPAGAAYSAILLVPGMLVFLVQRYWGQKNNVVTVTGKPTGQVNYVKNRITKFALLFIPALTAIFIILVYLTVIFGGFIKILGVNNTFTLDWFRYIFSGIGNEAIFKTTIMALIATPIAGLLGMILAWLIVRKLKRGRELVDVLGMLGIAVPGTVLGIGYAITFNHVLKWGDTSVLPQLAGGGAIFGGATAVIMIYVIRSSPAGQRSGVAALQQINPAIDEASSSLGASGVRTFRKITLPLIKGALLTGLMFAFARSMTTLSAIIFITTPNTPIMTSKILSEVDAGRYGASFAFCDILIILVLTVMGVINLLVRDKSVKVELVPLT</sequence>
<dbReference type="PANTHER" id="PTHR43496:SF1">
    <property type="entry name" value="POLYGALACTURONAN_RHAMNOGALACTURONAN TRANSPORT SYSTEM PERMEASE PROTEIN YTEP"/>
    <property type="match status" value="1"/>
</dbReference>
<dbReference type="EMBL" id="CAFBQN010000010">
    <property type="protein sequence ID" value="CAB5054147.1"/>
    <property type="molecule type" value="Genomic_DNA"/>
</dbReference>
<comment type="subcellular location">
    <subcellularLocation>
        <location evidence="1">Membrane</location>
        <topology evidence="1">Multi-pass membrane protein</topology>
    </subcellularLocation>
</comment>
<name>A0A6J7TMZ1_9ZZZZ</name>
<evidence type="ECO:0000256" key="2">
    <source>
        <dbReference type="ARBA" id="ARBA00022692"/>
    </source>
</evidence>
<feature type="transmembrane region" description="Helical" evidence="5">
    <location>
        <begin position="545"/>
        <end position="570"/>
    </location>
</feature>
<feature type="transmembrane region" description="Helical" evidence="5">
    <location>
        <begin position="432"/>
        <end position="455"/>
    </location>
</feature>
<feature type="transmembrane region" description="Helical" evidence="5">
    <location>
        <begin position="262"/>
        <end position="279"/>
    </location>
</feature>
<feature type="transmembrane region" description="Helical" evidence="5">
    <location>
        <begin position="116"/>
        <end position="140"/>
    </location>
</feature>
<evidence type="ECO:0000313" key="9">
    <source>
        <dbReference type="EMBL" id="CAB5054147.1"/>
    </source>
</evidence>
<feature type="transmembrane region" description="Helical" evidence="5">
    <location>
        <begin position="310"/>
        <end position="341"/>
    </location>
</feature>
<dbReference type="EMBL" id="CAEZZF010000030">
    <property type="protein sequence ID" value="CAB4749761.1"/>
    <property type="molecule type" value="Genomic_DNA"/>
</dbReference>
<evidence type="ECO:0000259" key="6">
    <source>
        <dbReference type="PROSITE" id="PS50928"/>
    </source>
</evidence>
<evidence type="ECO:0000256" key="3">
    <source>
        <dbReference type="ARBA" id="ARBA00022989"/>
    </source>
</evidence>
<evidence type="ECO:0000256" key="4">
    <source>
        <dbReference type="ARBA" id="ARBA00023136"/>
    </source>
</evidence>
<feature type="transmembrane region" description="Helical" evidence="5">
    <location>
        <begin position="208"/>
        <end position="226"/>
    </location>
</feature>
<dbReference type="GO" id="GO:0016020">
    <property type="term" value="C:membrane"/>
    <property type="evidence" value="ECO:0007669"/>
    <property type="project" value="UniProtKB-SubCell"/>
</dbReference>
<feature type="domain" description="ABC transmembrane type-1" evidence="6">
    <location>
        <begin position="362"/>
        <end position="566"/>
    </location>
</feature>
<dbReference type="Pfam" id="PF00528">
    <property type="entry name" value="BPD_transp_1"/>
    <property type="match status" value="2"/>
</dbReference>
<feature type="transmembrane region" description="Helical" evidence="5">
    <location>
        <begin position="80"/>
        <end position="104"/>
    </location>
</feature>
<dbReference type="InterPro" id="IPR035906">
    <property type="entry name" value="MetI-like_sf"/>
</dbReference>
<proteinExistence type="predicted"/>
<dbReference type="InterPro" id="IPR000515">
    <property type="entry name" value="MetI-like"/>
</dbReference>
<feature type="domain" description="ABC transmembrane type-1" evidence="6">
    <location>
        <begin position="81"/>
        <end position="280"/>
    </location>
</feature>
<gene>
    <name evidence="7" type="ORF">UFOPK2837_00524</name>
    <name evidence="8" type="ORF">UFOPK3167_00450</name>
    <name evidence="9" type="ORF">UFOPK4319_00291</name>
</gene>
<evidence type="ECO:0000256" key="5">
    <source>
        <dbReference type="SAM" id="Phobius"/>
    </source>
</evidence>
<dbReference type="EMBL" id="CAFABF010000012">
    <property type="protein sequence ID" value="CAB4823607.1"/>
    <property type="molecule type" value="Genomic_DNA"/>
</dbReference>
<accession>A0A6J7TMZ1</accession>
<evidence type="ECO:0000256" key="1">
    <source>
        <dbReference type="ARBA" id="ARBA00004141"/>
    </source>
</evidence>
<dbReference type="GO" id="GO:0055085">
    <property type="term" value="P:transmembrane transport"/>
    <property type="evidence" value="ECO:0007669"/>
    <property type="project" value="InterPro"/>
</dbReference>
<feature type="transmembrane region" description="Helical" evidence="5">
    <location>
        <begin position="361"/>
        <end position="388"/>
    </location>
</feature>
<keyword evidence="2 5" id="KW-0812">Transmembrane</keyword>
<dbReference type="PROSITE" id="PS50928">
    <property type="entry name" value="ABC_TM1"/>
    <property type="match status" value="2"/>
</dbReference>
<dbReference type="Gene3D" id="1.10.3720.10">
    <property type="entry name" value="MetI-like"/>
    <property type="match status" value="2"/>
</dbReference>